<keyword evidence="3" id="KW-1185">Reference proteome</keyword>
<dbReference type="InterPro" id="IPR043534">
    <property type="entry name" value="EBDG/EBM"/>
</dbReference>
<dbReference type="Pfam" id="PF18368">
    <property type="entry name" value="Ig_GlcNase"/>
    <property type="match status" value="1"/>
</dbReference>
<dbReference type="STRING" id="310782.SAMN05216499_10959"/>
<reference evidence="2 3" key="1">
    <citation type="submission" date="2016-11" db="EMBL/GenBank/DDBJ databases">
        <authorList>
            <person name="Jaros S."/>
            <person name="Januszkiewicz K."/>
            <person name="Wedrychowicz H."/>
        </authorList>
    </citation>
    <scope>NUCLEOTIDE SEQUENCE [LARGE SCALE GENOMIC DNA]</scope>
    <source>
        <strain evidence="2 3">CGMCC 4.2025</strain>
    </source>
</reference>
<dbReference type="EMBL" id="FRBI01000009">
    <property type="protein sequence ID" value="SHM19214.1"/>
    <property type="molecule type" value="Genomic_DNA"/>
</dbReference>
<evidence type="ECO:0000313" key="3">
    <source>
        <dbReference type="Proteomes" id="UP000184111"/>
    </source>
</evidence>
<organism evidence="2 3">
    <name type="scientific">Actinacidiphila paucisporea</name>
    <dbReference type="NCBI Taxonomy" id="310782"/>
    <lineage>
        <taxon>Bacteria</taxon>
        <taxon>Bacillati</taxon>
        <taxon>Actinomycetota</taxon>
        <taxon>Actinomycetes</taxon>
        <taxon>Kitasatosporales</taxon>
        <taxon>Streptomycetaceae</taxon>
        <taxon>Actinacidiphila</taxon>
    </lineage>
</organism>
<dbReference type="PANTHER" id="PTHR43536:SF1">
    <property type="entry name" value="MANNOSYLGLYCOPROTEIN ENDO-BETA-MANNOSIDASE"/>
    <property type="match status" value="1"/>
</dbReference>
<dbReference type="AlphaFoldDB" id="A0A1M7GS64"/>
<protein>
    <recommendedName>
        <fullName evidence="1">Exo-beta-D-glucosaminidase Ig-fold domain-containing protein</fullName>
    </recommendedName>
</protein>
<dbReference type="InterPro" id="IPR013783">
    <property type="entry name" value="Ig-like_fold"/>
</dbReference>
<evidence type="ECO:0000259" key="1">
    <source>
        <dbReference type="Pfam" id="PF18368"/>
    </source>
</evidence>
<accession>A0A1M7GS64</accession>
<feature type="domain" description="Exo-beta-D-glucosaminidase Ig-fold" evidence="1">
    <location>
        <begin position="212"/>
        <end position="310"/>
    </location>
</feature>
<evidence type="ECO:0000313" key="2">
    <source>
        <dbReference type="EMBL" id="SHM19214.1"/>
    </source>
</evidence>
<dbReference type="PANTHER" id="PTHR43536">
    <property type="entry name" value="MANNOSYLGLYCOPROTEIN ENDO-BETA-MANNOSIDASE"/>
    <property type="match status" value="1"/>
</dbReference>
<dbReference type="RefSeq" id="WP_073498619.1">
    <property type="nucleotide sequence ID" value="NZ_FRBI01000009.1"/>
</dbReference>
<proteinExistence type="predicted"/>
<name>A0A1M7GS64_9ACTN</name>
<dbReference type="InterPro" id="IPR036156">
    <property type="entry name" value="Beta-gal/glucu_dom_sf"/>
</dbReference>
<dbReference type="Proteomes" id="UP000184111">
    <property type="component" value="Unassembled WGS sequence"/>
</dbReference>
<dbReference type="OrthoDB" id="9758603at2"/>
<dbReference type="InterPro" id="IPR041351">
    <property type="entry name" value="Ig_GlcNase"/>
</dbReference>
<gene>
    <name evidence="2" type="ORF">SAMN05216499_10959</name>
</gene>
<sequence>MPKNPTSLSRPGAAAARIVPHGGETVVGHGAPGGPRGEGYLRAVADRLGTSTSAQELSRKAQFVDYESMRAMFEAWNARMRRGAATPPFALPHPARHTPVWPVCGHGLDVSGGFYGARKGCEPLHVQADRVDGTVLTANHTATALRGAKVAAQLYDLGGRPIGAPSARTADLAAGSVSAAFAVPFSRALPATHLLRLRLTDADGRLLSANDYWRYRTPTDMRALNGLPHVRLSVAVRPAGQAAALIATVANTGAAPAATVRVSLADPAPPALADDNCLWLLPGESREVTLRWRTGAGAEPAPTVVARAYNALPATS</sequence>
<dbReference type="Gene3D" id="2.60.40.10">
    <property type="entry name" value="Immunoglobulins"/>
    <property type="match status" value="2"/>
</dbReference>
<dbReference type="SUPFAM" id="SSF49303">
    <property type="entry name" value="beta-Galactosidase/glucuronidase domain"/>
    <property type="match status" value="2"/>
</dbReference>
<dbReference type="GO" id="GO:0005975">
    <property type="term" value="P:carbohydrate metabolic process"/>
    <property type="evidence" value="ECO:0007669"/>
    <property type="project" value="UniProtKB-ARBA"/>
</dbReference>
<dbReference type="GO" id="GO:0004553">
    <property type="term" value="F:hydrolase activity, hydrolyzing O-glycosyl compounds"/>
    <property type="evidence" value="ECO:0007669"/>
    <property type="project" value="InterPro"/>
</dbReference>